<keyword evidence="12" id="KW-1185">Reference proteome</keyword>
<dbReference type="Proteomes" id="UP000784294">
    <property type="component" value="Unassembled WGS sequence"/>
</dbReference>
<sequence length="465" mass="50530">MFVHCFNAVAIVIGRRFHQRLRYSISRHAARASWRPISGNSGAGVEFANFCGQSQRHGNFGHRHGDGCRDRHINAARVESGRQSGECCAGRLPRAHLRDGKCGCNLPSQRLPADGPTTGRLLDDWSWCFNGRQTNSLLTTPASISAASSCLLPTATALPTDRIGGRSVFVSRYSVTGLFLLNLSLADLLHVLVCAPCTLLSDYLLQMWPFGEFTCRLVNWAQSLVVLLCAFTHVVISFDRLAAVYWPIQRRRLLSMRSARGIVLSIWVLAAALSTPTLIVCRLVYSQDGVPTCQEVWTDVALPSVTASTSTSASTPMSTPTLEPVSSVSGASPSSRSLTRDAVLADLTSIRLANSTTSRPAHSDSTSRFNVDSGRAEWMTYLAYPTSTAANVVTSSSVVVEGAGLDQIYSLVLLLLQYIFPLVVITGTYTAIVLRIWGSSTPGELDVKRDEALNRSKKRVGNHNL</sequence>
<dbReference type="PANTHER" id="PTHR45695">
    <property type="entry name" value="LEUCOKININ RECEPTOR-RELATED"/>
    <property type="match status" value="1"/>
</dbReference>
<dbReference type="PANTHER" id="PTHR45695:SF9">
    <property type="entry name" value="LEUCOKININ RECEPTOR"/>
    <property type="match status" value="1"/>
</dbReference>
<proteinExistence type="predicted"/>
<evidence type="ECO:0000259" key="10">
    <source>
        <dbReference type="PROSITE" id="PS50262"/>
    </source>
</evidence>
<accession>A0A3S5C3L7</accession>
<dbReference type="AlphaFoldDB" id="A0A3S5C3L7"/>
<evidence type="ECO:0000256" key="2">
    <source>
        <dbReference type="ARBA" id="ARBA00022692"/>
    </source>
</evidence>
<evidence type="ECO:0000256" key="6">
    <source>
        <dbReference type="ARBA" id="ARBA00023170"/>
    </source>
</evidence>
<name>A0A3S5C3L7_9PLAT</name>
<dbReference type="GO" id="GO:0005886">
    <property type="term" value="C:plasma membrane"/>
    <property type="evidence" value="ECO:0007669"/>
    <property type="project" value="TreeGrafter"/>
</dbReference>
<evidence type="ECO:0000256" key="8">
    <source>
        <dbReference type="SAM" id="MobiDB-lite"/>
    </source>
</evidence>
<organism evidence="11 12">
    <name type="scientific">Protopolystoma xenopodis</name>
    <dbReference type="NCBI Taxonomy" id="117903"/>
    <lineage>
        <taxon>Eukaryota</taxon>
        <taxon>Metazoa</taxon>
        <taxon>Spiralia</taxon>
        <taxon>Lophotrochozoa</taxon>
        <taxon>Platyhelminthes</taxon>
        <taxon>Monogenea</taxon>
        <taxon>Polyopisthocotylea</taxon>
        <taxon>Polystomatidea</taxon>
        <taxon>Polystomatidae</taxon>
        <taxon>Protopolystoma</taxon>
    </lineage>
</organism>
<keyword evidence="5 9" id="KW-0472">Membrane</keyword>
<dbReference type="InterPro" id="IPR000276">
    <property type="entry name" value="GPCR_Rhodpsn"/>
</dbReference>
<reference evidence="11" key="1">
    <citation type="submission" date="2018-11" db="EMBL/GenBank/DDBJ databases">
        <authorList>
            <consortium name="Pathogen Informatics"/>
        </authorList>
    </citation>
    <scope>NUCLEOTIDE SEQUENCE</scope>
</reference>
<protein>
    <recommendedName>
        <fullName evidence="10">G-protein coupled receptors family 1 profile domain-containing protein</fullName>
    </recommendedName>
</protein>
<keyword evidence="7" id="KW-0807">Transducer</keyword>
<comment type="caution">
    <text evidence="11">The sequence shown here is derived from an EMBL/GenBank/DDBJ whole genome shotgun (WGS) entry which is preliminary data.</text>
</comment>
<keyword evidence="2 9" id="KW-0812">Transmembrane</keyword>
<feature type="domain" description="G-protein coupled receptors family 1 profile" evidence="10">
    <location>
        <begin position="149"/>
        <end position="465"/>
    </location>
</feature>
<keyword evidence="4" id="KW-0297">G-protein coupled receptor</keyword>
<feature type="transmembrane region" description="Helical" evidence="9">
    <location>
        <begin position="408"/>
        <end position="434"/>
    </location>
</feature>
<evidence type="ECO:0000256" key="4">
    <source>
        <dbReference type="ARBA" id="ARBA00023040"/>
    </source>
</evidence>
<dbReference type="PRINTS" id="PR00237">
    <property type="entry name" value="GPCRRHODOPSN"/>
</dbReference>
<evidence type="ECO:0000256" key="3">
    <source>
        <dbReference type="ARBA" id="ARBA00022989"/>
    </source>
</evidence>
<keyword evidence="6" id="KW-0675">Receptor</keyword>
<keyword evidence="3 9" id="KW-1133">Transmembrane helix</keyword>
<feature type="transmembrane region" description="Helical" evidence="9">
    <location>
        <begin position="262"/>
        <end position="285"/>
    </location>
</feature>
<feature type="transmembrane region" description="Helical" evidence="9">
    <location>
        <begin position="221"/>
        <end position="241"/>
    </location>
</feature>
<comment type="subcellular location">
    <subcellularLocation>
        <location evidence="1">Membrane</location>
        <topology evidence="1">Multi-pass membrane protein</topology>
    </subcellularLocation>
</comment>
<evidence type="ECO:0000256" key="9">
    <source>
        <dbReference type="SAM" id="Phobius"/>
    </source>
</evidence>
<evidence type="ECO:0000256" key="1">
    <source>
        <dbReference type="ARBA" id="ARBA00004141"/>
    </source>
</evidence>
<dbReference type="EMBL" id="CAAALY010245041">
    <property type="protein sequence ID" value="VEL33023.1"/>
    <property type="molecule type" value="Genomic_DNA"/>
</dbReference>
<evidence type="ECO:0000256" key="7">
    <source>
        <dbReference type="ARBA" id="ARBA00023224"/>
    </source>
</evidence>
<gene>
    <name evidence="11" type="ORF">PXEA_LOCUS26463</name>
</gene>
<dbReference type="InterPro" id="IPR017452">
    <property type="entry name" value="GPCR_Rhodpsn_7TM"/>
</dbReference>
<feature type="region of interest" description="Disordered" evidence="8">
    <location>
        <begin position="309"/>
        <end position="335"/>
    </location>
</feature>
<dbReference type="PROSITE" id="PS50262">
    <property type="entry name" value="G_PROTEIN_RECEP_F1_2"/>
    <property type="match status" value="1"/>
</dbReference>
<evidence type="ECO:0000313" key="11">
    <source>
        <dbReference type="EMBL" id="VEL33023.1"/>
    </source>
</evidence>
<dbReference type="GO" id="GO:0004930">
    <property type="term" value="F:G protein-coupled receptor activity"/>
    <property type="evidence" value="ECO:0007669"/>
    <property type="project" value="UniProtKB-KW"/>
</dbReference>
<dbReference type="Gene3D" id="1.20.1070.10">
    <property type="entry name" value="Rhodopsin 7-helix transmembrane proteins"/>
    <property type="match status" value="1"/>
</dbReference>
<dbReference type="SUPFAM" id="SSF81321">
    <property type="entry name" value="Family A G protein-coupled receptor-like"/>
    <property type="match status" value="1"/>
</dbReference>
<feature type="transmembrane region" description="Helical" evidence="9">
    <location>
        <begin position="179"/>
        <end position="201"/>
    </location>
</feature>
<dbReference type="Pfam" id="PF00001">
    <property type="entry name" value="7tm_1"/>
    <property type="match status" value="1"/>
</dbReference>
<dbReference type="OrthoDB" id="10053194at2759"/>
<evidence type="ECO:0000313" key="12">
    <source>
        <dbReference type="Proteomes" id="UP000784294"/>
    </source>
</evidence>
<evidence type="ECO:0000256" key="5">
    <source>
        <dbReference type="ARBA" id="ARBA00023136"/>
    </source>
</evidence>